<reference evidence="7 9" key="1">
    <citation type="journal article" date="2012" name="Nature">
        <title>Algal genomes reveal evolutionary mosaicism and the fate of nucleomorphs.</title>
        <authorList>
            <consortium name="DOE Joint Genome Institute"/>
            <person name="Curtis B.A."/>
            <person name="Tanifuji G."/>
            <person name="Burki F."/>
            <person name="Gruber A."/>
            <person name="Irimia M."/>
            <person name="Maruyama S."/>
            <person name="Arias M.C."/>
            <person name="Ball S.G."/>
            <person name="Gile G.H."/>
            <person name="Hirakawa Y."/>
            <person name="Hopkins J.F."/>
            <person name="Kuo A."/>
            <person name="Rensing S.A."/>
            <person name="Schmutz J."/>
            <person name="Symeonidi A."/>
            <person name="Elias M."/>
            <person name="Eveleigh R.J."/>
            <person name="Herman E.K."/>
            <person name="Klute M.J."/>
            <person name="Nakayama T."/>
            <person name="Obornik M."/>
            <person name="Reyes-Prieto A."/>
            <person name="Armbrust E.V."/>
            <person name="Aves S.J."/>
            <person name="Beiko R.G."/>
            <person name="Coutinho P."/>
            <person name="Dacks J.B."/>
            <person name="Durnford D.G."/>
            <person name="Fast N.M."/>
            <person name="Green B.R."/>
            <person name="Grisdale C.J."/>
            <person name="Hempel F."/>
            <person name="Henrissat B."/>
            <person name="Hoppner M.P."/>
            <person name="Ishida K."/>
            <person name="Kim E."/>
            <person name="Koreny L."/>
            <person name="Kroth P.G."/>
            <person name="Liu Y."/>
            <person name="Malik S.B."/>
            <person name="Maier U.G."/>
            <person name="McRose D."/>
            <person name="Mock T."/>
            <person name="Neilson J.A."/>
            <person name="Onodera N.T."/>
            <person name="Poole A.M."/>
            <person name="Pritham E.J."/>
            <person name="Richards T.A."/>
            <person name="Rocap G."/>
            <person name="Roy S.W."/>
            <person name="Sarai C."/>
            <person name="Schaack S."/>
            <person name="Shirato S."/>
            <person name="Slamovits C.H."/>
            <person name="Spencer D.F."/>
            <person name="Suzuki S."/>
            <person name="Worden A.Z."/>
            <person name="Zauner S."/>
            <person name="Barry K."/>
            <person name="Bell C."/>
            <person name="Bharti A.K."/>
            <person name="Crow J.A."/>
            <person name="Grimwood J."/>
            <person name="Kramer R."/>
            <person name="Lindquist E."/>
            <person name="Lucas S."/>
            <person name="Salamov A."/>
            <person name="McFadden G.I."/>
            <person name="Lane C.E."/>
            <person name="Keeling P.J."/>
            <person name="Gray M.W."/>
            <person name="Grigoriev I.V."/>
            <person name="Archibald J.M."/>
        </authorList>
    </citation>
    <scope>NUCLEOTIDE SEQUENCE</scope>
    <source>
        <strain evidence="7 9">CCMP2712</strain>
    </source>
</reference>
<feature type="chain" id="PRO_5008771012" description="C2 domain-containing protein" evidence="5">
    <location>
        <begin position="22"/>
        <end position="1661"/>
    </location>
</feature>
<dbReference type="CDD" id="cd00030">
    <property type="entry name" value="C2"/>
    <property type="match status" value="2"/>
</dbReference>
<keyword evidence="4" id="KW-0812">Transmembrane</keyword>
<gene>
    <name evidence="7" type="ORF">GUITHDRAFT_140281</name>
</gene>
<dbReference type="GO" id="GO:0016020">
    <property type="term" value="C:membrane"/>
    <property type="evidence" value="ECO:0007669"/>
    <property type="project" value="TreeGrafter"/>
</dbReference>
<evidence type="ECO:0000313" key="7">
    <source>
        <dbReference type="EMBL" id="EKX43857.1"/>
    </source>
</evidence>
<dbReference type="PANTHER" id="PTHR45911:SF4">
    <property type="entry name" value="MULTIPLE C2 AND TRANSMEMBRANE DOMAIN-CONTAINING PROTEIN"/>
    <property type="match status" value="1"/>
</dbReference>
<name>L1J6C3_GUITC</name>
<dbReference type="SUPFAM" id="SSF49562">
    <property type="entry name" value="C2 domain (Calcium/lipid-binding domain, CaLB)"/>
    <property type="match status" value="2"/>
</dbReference>
<keyword evidence="9" id="KW-1185">Reference proteome</keyword>
<dbReference type="SMART" id="SM00239">
    <property type="entry name" value="C2"/>
    <property type="match status" value="3"/>
</dbReference>
<keyword evidence="5" id="KW-0732">Signal</keyword>
<organism evidence="7">
    <name type="scientific">Guillardia theta (strain CCMP2712)</name>
    <name type="common">Cryptophyte</name>
    <dbReference type="NCBI Taxonomy" id="905079"/>
    <lineage>
        <taxon>Eukaryota</taxon>
        <taxon>Cryptophyceae</taxon>
        <taxon>Pyrenomonadales</taxon>
        <taxon>Geminigeraceae</taxon>
        <taxon>Guillardia</taxon>
    </lineage>
</organism>
<dbReference type="InterPro" id="IPR035892">
    <property type="entry name" value="C2_domain_sf"/>
</dbReference>
<dbReference type="PaxDb" id="55529-EKX43857"/>
<reference evidence="8" key="3">
    <citation type="submission" date="2015-06" db="UniProtKB">
        <authorList>
            <consortium name="EnsemblProtists"/>
        </authorList>
    </citation>
    <scope>IDENTIFICATION</scope>
</reference>
<dbReference type="STRING" id="905079.L1J6C3"/>
<dbReference type="HOGENOM" id="CLU_242162_0_0_1"/>
<feature type="transmembrane region" description="Helical" evidence="4">
    <location>
        <begin position="341"/>
        <end position="361"/>
    </location>
</feature>
<feature type="signal peptide" evidence="5">
    <location>
        <begin position="1"/>
        <end position="21"/>
    </location>
</feature>
<dbReference type="Pfam" id="PF00168">
    <property type="entry name" value="C2"/>
    <property type="match status" value="2"/>
</dbReference>
<reference evidence="9" key="2">
    <citation type="submission" date="2012-11" db="EMBL/GenBank/DDBJ databases">
        <authorList>
            <person name="Kuo A."/>
            <person name="Curtis B.A."/>
            <person name="Tanifuji G."/>
            <person name="Burki F."/>
            <person name="Gruber A."/>
            <person name="Irimia M."/>
            <person name="Maruyama S."/>
            <person name="Arias M.C."/>
            <person name="Ball S.G."/>
            <person name="Gile G.H."/>
            <person name="Hirakawa Y."/>
            <person name="Hopkins J.F."/>
            <person name="Rensing S.A."/>
            <person name="Schmutz J."/>
            <person name="Symeonidi A."/>
            <person name="Elias M."/>
            <person name="Eveleigh R.J."/>
            <person name="Herman E.K."/>
            <person name="Klute M.J."/>
            <person name="Nakayama T."/>
            <person name="Obornik M."/>
            <person name="Reyes-Prieto A."/>
            <person name="Armbrust E.V."/>
            <person name="Aves S.J."/>
            <person name="Beiko R.G."/>
            <person name="Coutinho P."/>
            <person name="Dacks J.B."/>
            <person name="Durnford D.G."/>
            <person name="Fast N.M."/>
            <person name="Green B.R."/>
            <person name="Grisdale C."/>
            <person name="Hempe F."/>
            <person name="Henrissat B."/>
            <person name="Hoppner M.P."/>
            <person name="Ishida K.-I."/>
            <person name="Kim E."/>
            <person name="Koreny L."/>
            <person name="Kroth P.G."/>
            <person name="Liu Y."/>
            <person name="Malik S.-B."/>
            <person name="Maier U.G."/>
            <person name="McRose D."/>
            <person name="Mock T."/>
            <person name="Neilson J.A."/>
            <person name="Onodera N.T."/>
            <person name="Poole A.M."/>
            <person name="Pritham E.J."/>
            <person name="Richards T.A."/>
            <person name="Rocap G."/>
            <person name="Roy S.W."/>
            <person name="Sarai C."/>
            <person name="Schaack S."/>
            <person name="Shirato S."/>
            <person name="Slamovits C.H."/>
            <person name="Spencer D.F."/>
            <person name="Suzuki S."/>
            <person name="Worden A.Z."/>
            <person name="Zauner S."/>
            <person name="Barry K."/>
            <person name="Bell C."/>
            <person name="Bharti A.K."/>
            <person name="Crow J.A."/>
            <person name="Grimwood J."/>
            <person name="Kramer R."/>
            <person name="Lindquist E."/>
            <person name="Lucas S."/>
            <person name="Salamov A."/>
            <person name="McFadden G.I."/>
            <person name="Lane C.E."/>
            <person name="Keeling P.J."/>
            <person name="Gray M.W."/>
            <person name="Grigoriev I.V."/>
            <person name="Archibald J.M."/>
        </authorList>
    </citation>
    <scope>NUCLEOTIDE SEQUENCE</scope>
    <source>
        <strain evidence="9">CCMP2712</strain>
    </source>
</reference>
<evidence type="ECO:0000256" key="3">
    <source>
        <dbReference type="SAM" id="MobiDB-lite"/>
    </source>
</evidence>
<feature type="region of interest" description="Disordered" evidence="3">
    <location>
        <begin position="1636"/>
        <end position="1661"/>
    </location>
</feature>
<evidence type="ECO:0000256" key="2">
    <source>
        <dbReference type="ARBA" id="ARBA00022837"/>
    </source>
</evidence>
<dbReference type="GO" id="GO:0005509">
    <property type="term" value="F:calcium ion binding"/>
    <property type="evidence" value="ECO:0007669"/>
    <property type="project" value="TreeGrafter"/>
</dbReference>
<dbReference type="PANTHER" id="PTHR45911">
    <property type="entry name" value="C2 DOMAIN-CONTAINING PROTEIN"/>
    <property type="match status" value="1"/>
</dbReference>
<keyword evidence="2" id="KW-0106">Calcium</keyword>
<evidence type="ECO:0000259" key="6">
    <source>
        <dbReference type="PROSITE" id="PS50004"/>
    </source>
</evidence>
<dbReference type="EnsemblProtists" id="EKX43857">
    <property type="protein sequence ID" value="EKX43857"/>
    <property type="gene ID" value="GUITHDRAFT_140281"/>
</dbReference>
<dbReference type="EMBL" id="JH993008">
    <property type="protein sequence ID" value="EKX43857.1"/>
    <property type="molecule type" value="Genomic_DNA"/>
</dbReference>
<dbReference type="RefSeq" id="XP_005830837.1">
    <property type="nucleotide sequence ID" value="XM_005830780.1"/>
</dbReference>
<evidence type="ECO:0000313" key="8">
    <source>
        <dbReference type="EnsemblProtists" id="EKX43857"/>
    </source>
</evidence>
<protein>
    <recommendedName>
        <fullName evidence="6">C2 domain-containing protein</fullName>
    </recommendedName>
</protein>
<dbReference type="GeneID" id="17300441"/>
<keyword evidence="4" id="KW-0472">Membrane</keyword>
<evidence type="ECO:0000256" key="1">
    <source>
        <dbReference type="ARBA" id="ARBA00022723"/>
    </source>
</evidence>
<evidence type="ECO:0000313" key="9">
    <source>
        <dbReference type="Proteomes" id="UP000011087"/>
    </source>
</evidence>
<feature type="compositionally biased region" description="Basic and acidic residues" evidence="3">
    <location>
        <begin position="1652"/>
        <end position="1661"/>
    </location>
</feature>
<evidence type="ECO:0000256" key="4">
    <source>
        <dbReference type="SAM" id="Phobius"/>
    </source>
</evidence>
<keyword evidence="4" id="KW-1133">Transmembrane helix</keyword>
<evidence type="ECO:0000256" key="5">
    <source>
        <dbReference type="SAM" id="SignalP"/>
    </source>
</evidence>
<keyword evidence="1" id="KW-0479">Metal-binding</keyword>
<accession>L1J6C3</accession>
<dbReference type="Proteomes" id="UP000011087">
    <property type="component" value="Unassembled WGS sequence"/>
</dbReference>
<dbReference type="KEGG" id="gtt:GUITHDRAFT_140281"/>
<dbReference type="InterPro" id="IPR000008">
    <property type="entry name" value="C2_dom"/>
</dbReference>
<dbReference type="Gene3D" id="2.60.40.150">
    <property type="entry name" value="C2 domain"/>
    <property type="match status" value="2"/>
</dbReference>
<dbReference type="PROSITE" id="PS50004">
    <property type="entry name" value="C2"/>
    <property type="match status" value="2"/>
</dbReference>
<dbReference type="OrthoDB" id="270970at2759"/>
<feature type="domain" description="C2" evidence="6">
    <location>
        <begin position="375"/>
        <end position="496"/>
    </location>
</feature>
<proteinExistence type="predicted"/>
<sequence>MAARRVVMGMVLSWMWWESESWWFLGSSKMLDPWELHPSFNATREIAEEIERLVAKAELVVSELSDSKMKPVSHQGRFLTSYPFQQLIGGVKQKSNKVEAWDLETNSTREMRLWKAQKNLKLLKNLWIDVQNKSKVYEGAVTALISNNITLAAMRAKLRERSFISNLSRLDLEPLKDMLPISWHQQVLRKREDAIAFVSRLNRAEHRFLMELFGVVQAYVSVLKMRTNLKESLNQARNYSAFQDILSRENERLKCSITPPLEIYTDVDMKGNDMNASGESAFLQELELCMNRSKDYQRQIRHHEWNARRLEGKVRYLSQHSTSWLDLKNLRTRTWFAIKRGLVTVYALVVVGWAIAIFPIFKMQIELKRKFFESQSSSVLFQNPVKESAEIDAPAVDVGVEIISAVLEKTTEMVGLRDPYVLVLYNDQHKKTQVRKSTLLPEWNEYLEFNDIKDFDDMIEIQVKDWDRFSKDDTLGTITLPLAEILGQVERGKFSAIEEHEILAEDQESSIGMLRVKWTWDFIAVSEGKQDPLEKFDCEDPRWSFSKAWKFDSGYLRHEFESASMLLQHYFPALRSAMLTVSQKLLTFGISYRVIHVFVACMASYISGKLRLDMSYVVLIVICLKKCEDFVLYISCIEKFEKTMQDDHRSSDICVHIDLFTQKSPGSTTFFKPHGYDINTGQFSLQIKTVNIGSSAPRIRNLSAVAPSPSMLPKSKDLLVVTIVRGRNILGKRSLRNLRGMCDPYVKVSLDEFRNARTSTKKNSENPVWDETFRFYISEEESDKWSVSLELFDDDPGNDKLIADVVLEHDFVKTLQENRSLQKEFRMQKDGTLLDILLTVRFKLVEGKTHVPAESSCRLYQMNFDCEWDMDTSVKLRAAGFPVILQLISAKFFARITFEWLDPQTMMNRPPKHRREEQEFSKFGFLFTEYMHVADYPNLFRMWIDVRRKPILESKVEAFGTIDIWSLPGMKYIQNTYVTDLIYDLFPIKIDISDPNKFHDKSKGAVSKDLFGYLNTKDNDQQRFAFLSLELIRISPVKDQSENFFLCVVSHGAVEIDDESPEENQLQSNASYFCCSSTHSSRKGWLLRSMLMNIQDPFKEMLRFQVYSLSGYQIAFHGKPIFQTSMRVSEFLDRHVVHRNFIRRHVVVESDGLCLELTAEIRTDLQERSDRQDMPMAVPCSSDKDDTDWLVVVLEDLQFEEEMDFSTLACTFLVENASGSCIAKIEDAQWNGAKKNPFLISIPSDIRTCMLKINFSIDEKYVLQCVKLLNEWKSQGEDHVMNMSEHLNVAHNVSSSPRVRNKSRCVLLGHLLWHRRIPGEAKPSILIRNLRVLHLPWERGFQPPDAQCIVGSCVRSECGGSGNADEGEGRQGDYVRSSLKRQELRPSFSEEFRFQPELGLLGEASGGEVCLRIEILQIDTAGGERKVGTICKPLRSLYVESLAREKPARFLQEMSRGLRQEVVAHCSEGFTVNGEPFSSADFDIHFQGDWALIVPSALETFEVCIRQQSVELLRVELETQHAIVVQHVDLVGIDFQRPYVVGLGVCVSSLQDLPCQTWPSCTGYLTCICQRDAQLVKLLRFRGSASRALERQEGSQSVRHQQGGGGMESPFVQLLSQLQVSPNRVHVQGVVAESSGMRGIHPDPMTSQQLLHAEREDLSKS</sequence>
<feature type="domain" description="C2" evidence="6">
    <location>
        <begin position="699"/>
        <end position="825"/>
    </location>
</feature>